<dbReference type="RefSeq" id="XP_025339062.1">
    <property type="nucleotide sequence ID" value="XM_025479589.1"/>
</dbReference>
<keyword evidence="2" id="KW-0378">Hydrolase</keyword>
<dbReference type="VEuPathDB" id="FungiDB:CXQ87_001039"/>
<accession>A0A2V1AK73</accession>
<dbReference type="InterPro" id="IPR036971">
    <property type="entry name" value="PDEase_catalytic_dom_sf"/>
</dbReference>
<protein>
    <recommendedName>
        <fullName evidence="3">PDEase domain-containing protein</fullName>
    </recommendedName>
</protein>
<dbReference type="Proteomes" id="UP000244406">
    <property type="component" value="Unassembled WGS sequence"/>
</dbReference>
<dbReference type="GO" id="GO:0007165">
    <property type="term" value="P:signal transduction"/>
    <property type="evidence" value="ECO:0007669"/>
    <property type="project" value="InterPro"/>
</dbReference>
<dbReference type="PROSITE" id="PS51845">
    <property type="entry name" value="PDEASE_I_2"/>
    <property type="match status" value="1"/>
</dbReference>
<organism evidence="4 5">
    <name type="scientific">Candidozyma duobushaemuli</name>
    <dbReference type="NCBI Taxonomy" id="1231522"/>
    <lineage>
        <taxon>Eukaryota</taxon>
        <taxon>Fungi</taxon>
        <taxon>Dikarya</taxon>
        <taxon>Ascomycota</taxon>
        <taxon>Saccharomycotina</taxon>
        <taxon>Pichiomycetes</taxon>
        <taxon>Metschnikowiaceae</taxon>
        <taxon>Candidozyma</taxon>
    </lineage>
</organism>
<dbReference type="InterPro" id="IPR002073">
    <property type="entry name" value="PDEase_catalytic_dom"/>
</dbReference>
<evidence type="ECO:0000259" key="3">
    <source>
        <dbReference type="PROSITE" id="PS51845"/>
    </source>
</evidence>
<evidence type="ECO:0000313" key="5">
    <source>
        <dbReference type="Proteomes" id="UP000244406"/>
    </source>
</evidence>
<keyword evidence="5" id="KW-1185">Reference proteome</keyword>
<dbReference type="AlphaFoldDB" id="A0A2V1AK73"/>
<evidence type="ECO:0000313" key="4">
    <source>
        <dbReference type="EMBL" id="PVH18122.1"/>
    </source>
</evidence>
<evidence type="ECO:0000256" key="1">
    <source>
        <dbReference type="ARBA" id="ARBA00022723"/>
    </source>
</evidence>
<dbReference type="SUPFAM" id="SSF109604">
    <property type="entry name" value="HD-domain/PDEase-like"/>
    <property type="match status" value="1"/>
</dbReference>
<feature type="domain" description="PDEase" evidence="3">
    <location>
        <begin position="166"/>
        <end position="505"/>
    </location>
</feature>
<reference evidence="4 5" key="1">
    <citation type="submission" date="2017-12" db="EMBL/GenBank/DDBJ databases">
        <title>Genome Sequence of the Amphotericin B-resistant Candida duobushaemulonii strain, B09383.</title>
        <authorList>
            <person name="Chow N.A."/>
            <person name="Gade L."/>
            <person name="Batra D."/>
            <person name="Rowe L.A."/>
            <person name="Loparev V.N."/>
            <person name="Litvintseva A.P."/>
        </authorList>
    </citation>
    <scope>NUCLEOTIDE SEQUENCE [LARGE SCALE GENOMIC DNA]</scope>
    <source>
        <strain evidence="4 5">B09383</strain>
    </source>
</reference>
<name>A0A2V1AK73_9ASCO</name>
<gene>
    <name evidence="4" type="ORF">CXQ87_001039</name>
</gene>
<dbReference type="GO" id="GO:0004114">
    <property type="term" value="F:3',5'-cyclic-nucleotide phosphodiesterase activity"/>
    <property type="evidence" value="ECO:0007669"/>
    <property type="project" value="InterPro"/>
</dbReference>
<dbReference type="EMBL" id="PKFP01000008">
    <property type="protein sequence ID" value="PVH18122.1"/>
    <property type="molecule type" value="Genomic_DNA"/>
</dbReference>
<dbReference type="GeneID" id="37001040"/>
<dbReference type="PANTHER" id="PTHR11347">
    <property type="entry name" value="CYCLIC NUCLEOTIDE PHOSPHODIESTERASE"/>
    <property type="match status" value="1"/>
</dbReference>
<dbReference type="Gene3D" id="1.10.1300.10">
    <property type="entry name" value="3'5'-cyclic nucleotide phosphodiesterase, catalytic domain"/>
    <property type="match status" value="2"/>
</dbReference>
<dbReference type="Pfam" id="PF00233">
    <property type="entry name" value="PDEase_I"/>
    <property type="match status" value="1"/>
</dbReference>
<evidence type="ECO:0000256" key="2">
    <source>
        <dbReference type="ARBA" id="ARBA00022801"/>
    </source>
</evidence>
<comment type="caution">
    <text evidence="4">The sequence shown here is derived from an EMBL/GenBank/DDBJ whole genome shotgun (WGS) entry which is preliminary data.</text>
</comment>
<keyword evidence="1" id="KW-0479">Metal-binding</keyword>
<proteinExistence type="predicted"/>
<dbReference type="GO" id="GO:0046872">
    <property type="term" value="F:metal ion binding"/>
    <property type="evidence" value="ECO:0007669"/>
    <property type="project" value="UniProtKB-KW"/>
</dbReference>
<sequence>MADVYVLSPSPSSVQSVSAALQAHSLQHHTSIKSLISCFFKKSNSEQDAERATLVVLDDFPNSKDPLDSLCASDKSLILRYFFCHLNLLVVEQHTLDKTTVASLSQAIATVINDTFSKEYSTIVADAMPTMNSLLSKSSGKSNSTEKRLRELLALMNSSINTMDLLSNSEPKHLAKLAHLVGHWAFPSHELSSDDLAYCAFLMLEFALRYIRELAMWSTLPVPSSNELMMFVLIVRDNYQHGNPFHNFRHAVDVMQACFHYLIRLGCLPEFSQFRKNPKEDELATLKNPVGKEASVLLDMVYPLATVRPKVKHLCHTSILSNPLACFSSPLAMTLLNIVTDSSSNLTLKHLIIGSILATDMAEHFEYVDKLQKFKFSTSDPLDDKVKLISSLLIKCADISNVTRPLRVSSQWALVLSREFAEIETLEKKLANKDVDLDVSYDKVPTTVEDVLTTNPTMHKGQLFFIKTFAEGLFKSISELFPELEFTSDIAMENKEYWLVREANLNG</sequence>